<keyword evidence="1" id="KW-0812">Transmembrane</keyword>
<dbReference type="Pfam" id="PF14248">
    <property type="entry name" value="DUF4345"/>
    <property type="match status" value="1"/>
</dbReference>
<evidence type="ECO:0000313" key="3">
    <source>
        <dbReference type="Proteomes" id="UP000549052"/>
    </source>
</evidence>
<reference evidence="2 3" key="1">
    <citation type="submission" date="2020-07" db="EMBL/GenBank/DDBJ databases">
        <title>Genomic Encyclopedia of Type Strains, Phase IV (KMG-V): Genome sequencing to study the core and pangenomes of soil and plant-associated prokaryotes.</title>
        <authorList>
            <person name="Whitman W."/>
        </authorList>
    </citation>
    <scope>NUCLEOTIDE SEQUENCE [LARGE SCALE GENOMIC DNA]</scope>
    <source>
        <strain evidence="2 3">AN3</strain>
    </source>
</reference>
<name>A0A839EKP9_9HYPH</name>
<sequence length="130" mass="14348">MIELYWPASQGEWIAWSSAGVTVFFGLILFFAPRIAFRILRLQPVPAHPEALSEARATMAGFYLGLGLCALLFAQPFLWIALGASWGFTVFGRLISMMSDRGNTLYNWISVLIELALAVGPLLFAFGFIA</sequence>
<proteinExistence type="predicted"/>
<accession>A0A839EKP9</accession>
<evidence type="ECO:0000313" key="2">
    <source>
        <dbReference type="EMBL" id="MBA8878054.1"/>
    </source>
</evidence>
<dbReference type="EMBL" id="JACGXN010000001">
    <property type="protein sequence ID" value="MBA8878054.1"/>
    <property type="molecule type" value="Genomic_DNA"/>
</dbReference>
<keyword evidence="3" id="KW-1185">Reference proteome</keyword>
<dbReference type="RefSeq" id="WP_182548637.1">
    <property type="nucleotide sequence ID" value="NZ_JACGXN010000001.1"/>
</dbReference>
<evidence type="ECO:0000256" key="1">
    <source>
        <dbReference type="SAM" id="Phobius"/>
    </source>
</evidence>
<comment type="caution">
    <text evidence="2">The sequence shown here is derived from an EMBL/GenBank/DDBJ whole genome shotgun (WGS) entry which is preliminary data.</text>
</comment>
<organism evidence="2 3">
    <name type="scientific">Phyllobacterium myrsinacearum</name>
    <dbReference type="NCBI Taxonomy" id="28101"/>
    <lineage>
        <taxon>Bacteria</taxon>
        <taxon>Pseudomonadati</taxon>
        <taxon>Pseudomonadota</taxon>
        <taxon>Alphaproteobacteria</taxon>
        <taxon>Hyphomicrobiales</taxon>
        <taxon>Phyllobacteriaceae</taxon>
        <taxon>Phyllobacterium</taxon>
    </lineage>
</organism>
<dbReference type="AlphaFoldDB" id="A0A839EKP9"/>
<keyword evidence="1" id="KW-0472">Membrane</keyword>
<keyword evidence="1" id="KW-1133">Transmembrane helix</keyword>
<feature type="transmembrane region" description="Helical" evidence="1">
    <location>
        <begin position="62"/>
        <end position="88"/>
    </location>
</feature>
<dbReference type="InterPro" id="IPR025597">
    <property type="entry name" value="DUF4345"/>
</dbReference>
<feature type="transmembrane region" description="Helical" evidence="1">
    <location>
        <begin position="108"/>
        <end position="129"/>
    </location>
</feature>
<protein>
    <submittedName>
        <fullName evidence="2">Fatty acid desaturase</fullName>
    </submittedName>
</protein>
<gene>
    <name evidence="2" type="ORF">FHW16_001736</name>
</gene>
<feature type="transmembrane region" description="Helical" evidence="1">
    <location>
        <begin position="13"/>
        <end position="32"/>
    </location>
</feature>
<dbReference type="Proteomes" id="UP000549052">
    <property type="component" value="Unassembled WGS sequence"/>
</dbReference>